<dbReference type="GeneID" id="20530195"/>
<dbReference type="AlphaFoldDB" id="A0A058Z172"/>
<accession>A0A058Z172</accession>
<organism evidence="1">
    <name type="scientific">Fonticula alba</name>
    <name type="common">Slime mold</name>
    <dbReference type="NCBI Taxonomy" id="691883"/>
    <lineage>
        <taxon>Eukaryota</taxon>
        <taxon>Rotosphaerida</taxon>
        <taxon>Fonticulaceae</taxon>
        <taxon>Fonticula</taxon>
    </lineage>
</organism>
<name>A0A058Z172_FONAL</name>
<dbReference type="RefSeq" id="XP_009497571.1">
    <property type="nucleotide sequence ID" value="XM_009499296.1"/>
</dbReference>
<evidence type="ECO:0000313" key="1">
    <source>
        <dbReference type="EMBL" id="KCV68004.1"/>
    </source>
</evidence>
<dbReference type="Proteomes" id="UP000030693">
    <property type="component" value="Unassembled WGS sequence"/>
</dbReference>
<keyword evidence="2" id="KW-1185">Reference proteome</keyword>
<proteinExistence type="predicted"/>
<dbReference type="EMBL" id="KB932211">
    <property type="protein sequence ID" value="KCV68004.1"/>
    <property type="molecule type" value="Genomic_DNA"/>
</dbReference>
<evidence type="ECO:0000313" key="2">
    <source>
        <dbReference type="Proteomes" id="UP000030693"/>
    </source>
</evidence>
<reference evidence="1" key="1">
    <citation type="submission" date="2013-04" db="EMBL/GenBank/DDBJ databases">
        <title>The Genome Sequence of Fonticula alba ATCC 38817.</title>
        <authorList>
            <consortium name="The Broad Institute Genomics Platform"/>
            <person name="Russ C."/>
            <person name="Cuomo C."/>
            <person name="Burger G."/>
            <person name="Gray M.W."/>
            <person name="Holland P.W.H."/>
            <person name="King N."/>
            <person name="Lang F.B.F."/>
            <person name="Roger A.J."/>
            <person name="Ruiz-Trillo I."/>
            <person name="Brown M."/>
            <person name="Walker B."/>
            <person name="Young S."/>
            <person name="Zeng Q."/>
            <person name="Gargeya S."/>
            <person name="Fitzgerald M."/>
            <person name="Haas B."/>
            <person name="Abouelleil A."/>
            <person name="Allen A.W."/>
            <person name="Alvarado L."/>
            <person name="Arachchi H.M."/>
            <person name="Berlin A.M."/>
            <person name="Chapman S.B."/>
            <person name="Gainer-Dewar J."/>
            <person name="Goldberg J."/>
            <person name="Griggs A."/>
            <person name="Gujja S."/>
            <person name="Hansen M."/>
            <person name="Howarth C."/>
            <person name="Imamovic A."/>
            <person name="Ireland A."/>
            <person name="Larimer J."/>
            <person name="McCowan C."/>
            <person name="Murphy C."/>
            <person name="Pearson M."/>
            <person name="Poon T.W."/>
            <person name="Priest M."/>
            <person name="Roberts A."/>
            <person name="Saif S."/>
            <person name="Shea T."/>
            <person name="Sisk P."/>
            <person name="Sykes S."/>
            <person name="Wortman J."/>
            <person name="Nusbaum C."/>
            <person name="Birren B."/>
        </authorList>
    </citation>
    <scope>NUCLEOTIDE SEQUENCE [LARGE SCALE GENOMIC DNA]</scope>
    <source>
        <strain evidence="1">ATCC 38817</strain>
    </source>
</reference>
<sequence>MYCPQPGPGQHAPPSAGERITQHMLFERLPHEPWATPGLDILLRAKEQVIAGQGPHAADDDANMAAALLLRIGDFLPAADPADRERGPLREYLHQVLPGPLARLADRSLGAAARWRRDVHLRSLGAVRTLTPRLMAAAGVGPIANHPTDHKDSLPAAALLAARSFFSGSGSAGLGPLHGGHAAAGSPGEPCPAAMPAEALAASPTAGGRPLEELPRLEAGCSATTGTASRQLDPAASTLAFRRVRQLLFPTSDWPAPLDRVKSLRCVPVAGPGLAGAGPPADPLRAADLEREAKVSPQAPGLTLVLWTAASGSPVRIVVPPADATGQVLLPRTSGRAPRSHGLCRMDPLRDGSIEVDLQHGDLVLLLSEGGGQVNPAVAGCRDLDAPAGIGGGGHLIRGGFDLA</sequence>
<protein>
    <submittedName>
        <fullName evidence="1">Uncharacterized protein</fullName>
    </submittedName>
</protein>
<gene>
    <name evidence="1" type="ORF">H696_05470</name>
</gene>